<evidence type="ECO:0000313" key="2">
    <source>
        <dbReference type="EMBL" id="CZT42885.1"/>
    </source>
</evidence>
<evidence type="ECO:0000256" key="1">
    <source>
        <dbReference type="SAM" id="MobiDB-lite"/>
    </source>
</evidence>
<organism evidence="2 3">
    <name type="scientific">Rhynchosporium secalis</name>
    <name type="common">Barley scald fungus</name>
    <dbReference type="NCBI Taxonomy" id="38038"/>
    <lineage>
        <taxon>Eukaryota</taxon>
        <taxon>Fungi</taxon>
        <taxon>Dikarya</taxon>
        <taxon>Ascomycota</taxon>
        <taxon>Pezizomycotina</taxon>
        <taxon>Leotiomycetes</taxon>
        <taxon>Helotiales</taxon>
        <taxon>Ploettnerulaceae</taxon>
        <taxon>Rhynchosporium</taxon>
    </lineage>
</organism>
<dbReference type="AlphaFoldDB" id="A0A1E1M2T2"/>
<accession>A0A1E1M2T2</accession>
<dbReference type="Proteomes" id="UP000177625">
    <property type="component" value="Unassembled WGS sequence"/>
</dbReference>
<reference evidence="3" key="1">
    <citation type="submission" date="2016-03" db="EMBL/GenBank/DDBJ databases">
        <authorList>
            <person name="Guldener U."/>
        </authorList>
    </citation>
    <scope>NUCLEOTIDE SEQUENCE [LARGE SCALE GENOMIC DNA]</scope>
</reference>
<dbReference type="EMBL" id="FJVC01000104">
    <property type="protein sequence ID" value="CZT42885.1"/>
    <property type="molecule type" value="Genomic_DNA"/>
</dbReference>
<protein>
    <submittedName>
        <fullName evidence="2">Uncharacterized protein</fullName>
    </submittedName>
</protein>
<gene>
    <name evidence="2" type="ORF">RSE6_02837</name>
</gene>
<proteinExistence type="predicted"/>
<sequence>MDTIQEKQLLRYQGKSGRQPKMEEAIRKRASNKVKKTLKRATGRPQHSLITTGYQGRTLGGLRNQHIREKALNHQDNFQGNQQPVEGYLFKQEMESTEQCLELAEKWKNSFDDLGNMFGGLKVENKDIVMDEGEKPMEVSEGEWGNVVDALKKWSTKLQD</sequence>
<evidence type="ECO:0000313" key="3">
    <source>
        <dbReference type="Proteomes" id="UP000177625"/>
    </source>
</evidence>
<name>A0A1E1M2T2_RHYSE</name>
<feature type="region of interest" description="Disordered" evidence="1">
    <location>
        <begin position="1"/>
        <end position="23"/>
    </location>
</feature>
<keyword evidence="3" id="KW-1185">Reference proteome</keyword>